<keyword evidence="3 7" id="KW-0812">Transmembrane</keyword>
<evidence type="ECO:0000256" key="6">
    <source>
        <dbReference type="ARBA" id="ARBA00023136"/>
    </source>
</evidence>
<comment type="caution">
    <text evidence="9">The sequence shown here is derived from an EMBL/GenBank/DDBJ whole genome shotgun (WGS) entry which is preliminary data.</text>
</comment>
<evidence type="ECO:0000256" key="5">
    <source>
        <dbReference type="ARBA" id="ARBA00022989"/>
    </source>
</evidence>
<evidence type="ECO:0000256" key="1">
    <source>
        <dbReference type="ARBA" id="ARBA00004141"/>
    </source>
</evidence>
<sequence>MPVNDGNLRRYRKIFQECDTNQDGLVSFCELKHYLKSKNHSKDLPLRQIKHIFSLEGKDGGKLVTFEEFVEIVEHPDLQFLFGHYVNRYVNFLVPQPKPEPKKKFHIRGRAVRFSYTVSTTEVGPNNQRRTSVGSAELQLLQSSVKDHEEDDEISYLDELTFCPPPIAMILITIMEIVFFLTDELVQKGSTLSGTGVTAQIFLYEPSKRQQAWRFLTYMFVHIGYVHIVVNMAFQLLLGLPLEMVHRWWRVSLLYFAGVIAGSLATSVTDPWVRLAGASGGVYALLTAHISTIIINWSEMTMPYLQLGILLIIVGFDLGSSIYDRYFLNIHNQVGYAAHFGGAVAGLLVGIYLLRNLNVKKCEKYLWWAALVIYVVLMTVAILMNIFLPGRYPPRAN</sequence>
<comment type="subcellular location">
    <subcellularLocation>
        <location evidence="1">Membrane</location>
        <topology evidence="1">Multi-pass membrane protein</topology>
    </subcellularLocation>
</comment>
<keyword evidence="6 7" id="KW-0472">Membrane</keyword>
<dbReference type="InterPro" id="IPR035952">
    <property type="entry name" value="Rhomboid-like_sf"/>
</dbReference>
<keyword evidence="4" id="KW-0106">Calcium</keyword>
<dbReference type="InterPro" id="IPR011992">
    <property type="entry name" value="EF-hand-dom_pair"/>
</dbReference>
<evidence type="ECO:0000256" key="7">
    <source>
        <dbReference type="SAM" id="Phobius"/>
    </source>
</evidence>
<dbReference type="PANTHER" id="PTHR45840">
    <property type="entry name" value="RHOMBOID-RELATED PROTEIN"/>
    <property type="match status" value="1"/>
</dbReference>
<dbReference type="GO" id="GO:0016020">
    <property type="term" value="C:membrane"/>
    <property type="evidence" value="ECO:0007669"/>
    <property type="project" value="UniProtKB-SubCell"/>
</dbReference>
<organism evidence="9 10">
    <name type="scientific">Hypothenemus hampei</name>
    <name type="common">Coffee berry borer</name>
    <dbReference type="NCBI Taxonomy" id="57062"/>
    <lineage>
        <taxon>Eukaryota</taxon>
        <taxon>Metazoa</taxon>
        <taxon>Ecdysozoa</taxon>
        <taxon>Arthropoda</taxon>
        <taxon>Hexapoda</taxon>
        <taxon>Insecta</taxon>
        <taxon>Pterygota</taxon>
        <taxon>Neoptera</taxon>
        <taxon>Endopterygota</taxon>
        <taxon>Coleoptera</taxon>
        <taxon>Polyphaga</taxon>
        <taxon>Cucujiformia</taxon>
        <taxon>Curculionidae</taxon>
        <taxon>Scolytinae</taxon>
        <taxon>Hypothenemus</taxon>
    </lineage>
</organism>
<feature type="transmembrane region" description="Helical" evidence="7">
    <location>
        <begin position="215"/>
        <end position="240"/>
    </location>
</feature>
<feature type="transmembrane region" description="Helical" evidence="7">
    <location>
        <begin position="335"/>
        <end position="354"/>
    </location>
</feature>
<feature type="transmembrane region" description="Helical" evidence="7">
    <location>
        <begin position="304"/>
        <end position="323"/>
    </location>
</feature>
<evidence type="ECO:0000256" key="2">
    <source>
        <dbReference type="ARBA" id="ARBA00009045"/>
    </source>
</evidence>
<dbReference type="AlphaFoldDB" id="A0ABD1ESE9"/>
<feature type="transmembrane region" description="Helical" evidence="7">
    <location>
        <begin position="252"/>
        <end position="269"/>
    </location>
</feature>
<accession>A0ABD1ESE9</accession>
<evidence type="ECO:0000313" key="9">
    <source>
        <dbReference type="EMBL" id="KAL1501692.1"/>
    </source>
</evidence>
<feature type="domain" description="EF-hand" evidence="8">
    <location>
        <begin position="6"/>
        <end position="41"/>
    </location>
</feature>
<dbReference type="EMBL" id="JBDJPC010000005">
    <property type="protein sequence ID" value="KAL1501692.1"/>
    <property type="molecule type" value="Genomic_DNA"/>
</dbReference>
<dbReference type="Gene3D" id="1.20.1540.10">
    <property type="entry name" value="Rhomboid-like"/>
    <property type="match status" value="1"/>
</dbReference>
<dbReference type="Gene3D" id="1.10.238.10">
    <property type="entry name" value="EF-hand"/>
    <property type="match status" value="1"/>
</dbReference>
<dbReference type="InterPro" id="IPR051739">
    <property type="entry name" value="Rhomboid_IM_Serine_Proteases"/>
</dbReference>
<dbReference type="SUPFAM" id="SSF47473">
    <property type="entry name" value="EF-hand"/>
    <property type="match status" value="1"/>
</dbReference>
<dbReference type="PROSITE" id="PS50222">
    <property type="entry name" value="EF_HAND_2"/>
    <property type="match status" value="1"/>
</dbReference>
<proteinExistence type="inferred from homology"/>
<dbReference type="Pfam" id="PF13499">
    <property type="entry name" value="EF-hand_7"/>
    <property type="match status" value="1"/>
</dbReference>
<dbReference type="PROSITE" id="PS00018">
    <property type="entry name" value="EF_HAND_1"/>
    <property type="match status" value="1"/>
</dbReference>
<evidence type="ECO:0000259" key="8">
    <source>
        <dbReference type="PROSITE" id="PS50222"/>
    </source>
</evidence>
<dbReference type="InterPro" id="IPR018247">
    <property type="entry name" value="EF_Hand_1_Ca_BS"/>
</dbReference>
<feature type="transmembrane region" description="Helical" evidence="7">
    <location>
        <begin position="275"/>
        <end position="297"/>
    </location>
</feature>
<feature type="transmembrane region" description="Helical" evidence="7">
    <location>
        <begin position="366"/>
        <end position="388"/>
    </location>
</feature>
<dbReference type="SMART" id="SM00054">
    <property type="entry name" value="EFh"/>
    <property type="match status" value="2"/>
</dbReference>
<name>A0ABD1ESE9_HYPHA</name>
<comment type="similarity">
    <text evidence="2">Belongs to the peptidase S54 family.</text>
</comment>
<dbReference type="SUPFAM" id="SSF144091">
    <property type="entry name" value="Rhomboid-like"/>
    <property type="match status" value="1"/>
</dbReference>
<protein>
    <recommendedName>
        <fullName evidence="8">EF-hand domain-containing protein</fullName>
    </recommendedName>
</protein>
<dbReference type="Proteomes" id="UP001566132">
    <property type="component" value="Unassembled WGS sequence"/>
</dbReference>
<dbReference type="InterPro" id="IPR022764">
    <property type="entry name" value="Peptidase_S54_rhomboid_dom"/>
</dbReference>
<evidence type="ECO:0000256" key="4">
    <source>
        <dbReference type="ARBA" id="ARBA00022837"/>
    </source>
</evidence>
<dbReference type="InterPro" id="IPR002048">
    <property type="entry name" value="EF_hand_dom"/>
</dbReference>
<gene>
    <name evidence="9" type="ORF">ABEB36_006974</name>
</gene>
<evidence type="ECO:0000256" key="3">
    <source>
        <dbReference type="ARBA" id="ARBA00022692"/>
    </source>
</evidence>
<dbReference type="PANTHER" id="PTHR45840:SF8">
    <property type="entry name" value="RHOMBOID PROTEASE"/>
    <property type="match status" value="1"/>
</dbReference>
<keyword evidence="5 7" id="KW-1133">Transmembrane helix</keyword>
<dbReference type="Pfam" id="PF01694">
    <property type="entry name" value="Rhomboid"/>
    <property type="match status" value="1"/>
</dbReference>
<keyword evidence="10" id="KW-1185">Reference proteome</keyword>
<reference evidence="9 10" key="1">
    <citation type="submission" date="2024-05" db="EMBL/GenBank/DDBJ databases">
        <title>Genetic variation in Jamaican populations of the coffee berry borer (Hypothenemus hampei).</title>
        <authorList>
            <person name="Errbii M."/>
            <person name="Myrie A."/>
        </authorList>
    </citation>
    <scope>NUCLEOTIDE SEQUENCE [LARGE SCALE GENOMIC DNA]</scope>
    <source>
        <strain evidence="9">JA-Hopewell-2020-01-JO</strain>
        <tissue evidence="9">Whole body</tissue>
    </source>
</reference>
<evidence type="ECO:0000313" key="10">
    <source>
        <dbReference type="Proteomes" id="UP001566132"/>
    </source>
</evidence>